<evidence type="ECO:0000256" key="4">
    <source>
        <dbReference type="ARBA" id="ARBA00023239"/>
    </source>
</evidence>
<sequence>MPQEIIKDRPITASGVRRAALRIADHIIRTPLIENDFLNEAAGGRVLVKAEVLQHCGSFKARGAFNLISQLSADERKRGVLAWSSGNHAQGVARAARHFGAPATIIMPTDTPKLKIEKVRAMGAEIIFYDRYTEDREEIAKPIQRERAMVLAPSYDHPDIIEGQGTLALETVDEVRARGLALDAFIACCGGGGLTSGCATLLEEASPETAVWIAEPEGFDETWASIQSGKRQRADVAKRTICDAIATPTPGRLTLPIMQRLVRGGVSLTEDEVGQAMVFAYKYLKLVVEPGGAVALAAILTGKFNAAGKTTAITLSGGNVDPSLFAAILQRHGG</sequence>
<dbReference type="FunFam" id="3.40.50.1100:FF:000005">
    <property type="entry name" value="Threonine dehydratase catabolic"/>
    <property type="match status" value="1"/>
</dbReference>
<dbReference type="GO" id="GO:0030378">
    <property type="term" value="F:serine racemase activity"/>
    <property type="evidence" value="ECO:0007669"/>
    <property type="project" value="TreeGrafter"/>
</dbReference>
<dbReference type="Gene3D" id="3.40.50.1100">
    <property type="match status" value="2"/>
</dbReference>
<dbReference type="GO" id="GO:0005524">
    <property type="term" value="F:ATP binding"/>
    <property type="evidence" value="ECO:0007669"/>
    <property type="project" value="TreeGrafter"/>
</dbReference>
<dbReference type="GO" id="GO:0003941">
    <property type="term" value="F:L-serine ammonia-lyase activity"/>
    <property type="evidence" value="ECO:0007669"/>
    <property type="project" value="TreeGrafter"/>
</dbReference>
<evidence type="ECO:0000313" key="6">
    <source>
        <dbReference type="EMBL" id="VAW02542.1"/>
    </source>
</evidence>
<dbReference type="SUPFAM" id="SSF53686">
    <property type="entry name" value="Tryptophan synthase beta subunit-like PLP-dependent enzymes"/>
    <property type="match status" value="1"/>
</dbReference>
<accession>A0A3B0SJI2</accession>
<dbReference type="AlphaFoldDB" id="A0A3B0SJI2"/>
<dbReference type="PANTHER" id="PTHR43050:SF1">
    <property type="entry name" value="SERINE RACEMASE"/>
    <property type="match status" value="1"/>
</dbReference>
<dbReference type="Pfam" id="PF00291">
    <property type="entry name" value="PALP"/>
    <property type="match status" value="1"/>
</dbReference>
<evidence type="ECO:0000256" key="1">
    <source>
        <dbReference type="ARBA" id="ARBA00001933"/>
    </source>
</evidence>
<dbReference type="GO" id="GO:0000287">
    <property type="term" value="F:magnesium ion binding"/>
    <property type="evidence" value="ECO:0007669"/>
    <property type="project" value="TreeGrafter"/>
</dbReference>
<proteinExistence type="inferred from homology"/>
<dbReference type="InterPro" id="IPR001926">
    <property type="entry name" value="TrpB-like_PALP"/>
</dbReference>
<evidence type="ECO:0000256" key="3">
    <source>
        <dbReference type="ARBA" id="ARBA00022898"/>
    </source>
</evidence>
<name>A0A3B0SJI2_9ZZZZ</name>
<dbReference type="InterPro" id="IPR036052">
    <property type="entry name" value="TrpB-like_PALP_sf"/>
</dbReference>
<feature type="domain" description="Tryptophan synthase beta chain-like PALP" evidence="5">
    <location>
        <begin position="24"/>
        <end position="316"/>
    </location>
</feature>
<dbReference type="GO" id="GO:0070179">
    <property type="term" value="P:D-serine biosynthetic process"/>
    <property type="evidence" value="ECO:0007669"/>
    <property type="project" value="TreeGrafter"/>
</dbReference>
<reference evidence="6" key="1">
    <citation type="submission" date="2018-06" db="EMBL/GenBank/DDBJ databases">
        <authorList>
            <person name="Zhirakovskaya E."/>
        </authorList>
    </citation>
    <scope>NUCLEOTIDE SEQUENCE</scope>
</reference>
<comment type="cofactor">
    <cofactor evidence="1">
        <name>pyridoxal 5'-phosphate</name>
        <dbReference type="ChEBI" id="CHEBI:597326"/>
    </cofactor>
</comment>
<protein>
    <submittedName>
        <fullName evidence="6">Pyridoxal-phosphate dependent enzyme family protein</fullName>
    </submittedName>
</protein>
<organism evidence="6">
    <name type="scientific">hydrothermal vent metagenome</name>
    <dbReference type="NCBI Taxonomy" id="652676"/>
    <lineage>
        <taxon>unclassified sequences</taxon>
        <taxon>metagenomes</taxon>
        <taxon>ecological metagenomes</taxon>
    </lineage>
</organism>
<evidence type="ECO:0000256" key="2">
    <source>
        <dbReference type="ARBA" id="ARBA00010869"/>
    </source>
</evidence>
<gene>
    <name evidence="6" type="ORF">MNBD_ALPHA05-2556</name>
</gene>
<keyword evidence="4" id="KW-0456">Lyase</keyword>
<dbReference type="EMBL" id="UOEH01000367">
    <property type="protein sequence ID" value="VAW02542.1"/>
    <property type="molecule type" value="Genomic_DNA"/>
</dbReference>
<dbReference type="CDD" id="cd01562">
    <property type="entry name" value="Thr-dehyd"/>
    <property type="match status" value="1"/>
</dbReference>
<dbReference type="PANTHER" id="PTHR43050">
    <property type="entry name" value="SERINE / THREONINE RACEMASE FAMILY MEMBER"/>
    <property type="match status" value="1"/>
</dbReference>
<comment type="similarity">
    <text evidence="2">Belongs to the serine/threonine dehydratase family.</text>
</comment>
<evidence type="ECO:0000259" key="5">
    <source>
        <dbReference type="Pfam" id="PF00291"/>
    </source>
</evidence>
<keyword evidence="3" id="KW-0663">Pyridoxal phosphate</keyword>
<dbReference type="GO" id="GO:0018114">
    <property type="term" value="F:threonine racemase activity"/>
    <property type="evidence" value="ECO:0007669"/>
    <property type="project" value="TreeGrafter"/>
</dbReference>
<dbReference type="GO" id="GO:0030170">
    <property type="term" value="F:pyridoxal phosphate binding"/>
    <property type="evidence" value="ECO:0007669"/>
    <property type="project" value="TreeGrafter"/>
</dbReference>